<keyword evidence="3" id="KW-1185">Reference proteome</keyword>
<dbReference type="EMBL" id="WJEC01000812">
    <property type="protein sequence ID" value="KAF7480925.1"/>
    <property type="molecule type" value="Genomic_DNA"/>
</dbReference>
<evidence type="ECO:0000313" key="2">
    <source>
        <dbReference type="EMBL" id="VTJ86297.1"/>
    </source>
</evidence>
<reference evidence="2 3" key="1">
    <citation type="submission" date="2019-04" db="EMBL/GenBank/DDBJ databases">
        <authorList>
            <person name="Alioto T."/>
            <person name="Alioto T."/>
        </authorList>
    </citation>
    <scope>NUCLEOTIDE SEQUENCE [LARGE SCALE GENOMIC DNA]</scope>
</reference>
<name>A0A5E4CWU2_MARMO</name>
<accession>A0A5E4CWU2</accession>
<proteinExistence type="predicted"/>
<dbReference type="Proteomes" id="UP000662637">
    <property type="component" value="Unassembled WGS sequence"/>
</dbReference>
<gene>
    <name evidence="1" type="ORF">GHT09_007863</name>
    <name evidence="2" type="ORF">MONAX_5E039874</name>
</gene>
<organism evidence="2 3">
    <name type="scientific">Marmota monax</name>
    <name type="common">Woodchuck</name>
    <dbReference type="NCBI Taxonomy" id="9995"/>
    <lineage>
        <taxon>Eukaryota</taxon>
        <taxon>Metazoa</taxon>
        <taxon>Chordata</taxon>
        <taxon>Craniata</taxon>
        <taxon>Vertebrata</taxon>
        <taxon>Euteleostomi</taxon>
        <taxon>Mammalia</taxon>
        <taxon>Eutheria</taxon>
        <taxon>Euarchontoglires</taxon>
        <taxon>Glires</taxon>
        <taxon>Rodentia</taxon>
        <taxon>Sciuromorpha</taxon>
        <taxon>Sciuridae</taxon>
        <taxon>Xerinae</taxon>
        <taxon>Marmotini</taxon>
        <taxon>Marmota</taxon>
    </lineage>
</organism>
<evidence type="ECO:0000313" key="3">
    <source>
        <dbReference type="Proteomes" id="UP000335636"/>
    </source>
</evidence>
<dbReference type="EMBL" id="CABDUW010002316">
    <property type="protein sequence ID" value="VTJ86297.1"/>
    <property type="molecule type" value="Genomic_DNA"/>
</dbReference>
<dbReference type="AlphaFoldDB" id="A0A5E4CWU2"/>
<reference evidence="1" key="2">
    <citation type="submission" date="2020-08" db="EMBL/GenBank/DDBJ databases">
        <authorList>
            <person name="Shumante A."/>
            <person name="Zimin A.V."/>
            <person name="Puiu D."/>
            <person name="Salzberg S.L."/>
        </authorList>
    </citation>
    <scope>NUCLEOTIDE SEQUENCE</scope>
    <source>
        <strain evidence="1">WC2-LM</strain>
        <tissue evidence="1">Liver</tissue>
    </source>
</reference>
<sequence>MQAFQSKDWKFKHHVYMSHLSFSKTLQVTELTDIKMKGSMDAQRVLFQQVFCYPNSISGMKASKVNGSICSIDLPHSRTVLPVDQSAVAPPHPNPDSRAIKFVKDF</sequence>
<dbReference type="Proteomes" id="UP000335636">
    <property type="component" value="Unassembled WGS sequence"/>
</dbReference>
<protein>
    <submittedName>
        <fullName evidence="2">Uncharacterized protein</fullName>
    </submittedName>
</protein>
<evidence type="ECO:0000313" key="1">
    <source>
        <dbReference type="EMBL" id="KAF7480925.1"/>
    </source>
</evidence>